<sequence length="55" mass="6104">MQDVEGPQCAYVKNAGKPVFLHQRPNNNLENATGPNYSCFFFSPQSEKGEVSTIL</sequence>
<reference evidence="1" key="2">
    <citation type="journal article" date="2015" name="Fish Shellfish Immunol.">
        <title>Early steps in the European eel (Anguilla anguilla)-Vibrio vulnificus interaction in the gills: Role of the RtxA13 toxin.</title>
        <authorList>
            <person name="Callol A."/>
            <person name="Pajuelo D."/>
            <person name="Ebbesson L."/>
            <person name="Teles M."/>
            <person name="MacKenzie S."/>
            <person name="Amaro C."/>
        </authorList>
    </citation>
    <scope>NUCLEOTIDE SEQUENCE</scope>
</reference>
<name>A0A0E9VRE3_ANGAN</name>
<reference evidence="1" key="1">
    <citation type="submission" date="2014-11" db="EMBL/GenBank/DDBJ databases">
        <authorList>
            <person name="Amaro Gonzalez C."/>
        </authorList>
    </citation>
    <scope>NUCLEOTIDE SEQUENCE</scope>
</reference>
<organism evidence="1">
    <name type="scientific">Anguilla anguilla</name>
    <name type="common">European freshwater eel</name>
    <name type="synonym">Muraena anguilla</name>
    <dbReference type="NCBI Taxonomy" id="7936"/>
    <lineage>
        <taxon>Eukaryota</taxon>
        <taxon>Metazoa</taxon>
        <taxon>Chordata</taxon>
        <taxon>Craniata</taxon>
        <taxon>Vertebrata</taxon>
        <taxon>Euteleostomi</taxon>
        <taxon>Actinopterygii</taxon>
        <taxon>Neopterygii</taxon>
        <taxon>Teleostei</taxon>
        <taxon>Anguilliformes</taxon>
        <taxon>Anguillidae</taxon>
        <taxon>Anguilla</taxon>
    </lineage>
</organism>
<dbReference type="EMBL" id="GBXM01027878">
    <property type="protein sequence ID" value="JAH80699.1"/>
    <property type="molecule type" value="Transcribed_RNA"/>
</dbReference>
<protein>
    <submittedName>
        <fullName evidence="1">Uncharacterized protein</fullName>
    </submittedName>
</protein>
<evidence type="ECO:0000313" key="1">
    <source>
        <dbReference type="EMBL" id="JAH80699.1"/>
    </source>
</evidence>
<dbReference type="AlphaFoldDB" id="A0A0E9VRE3"/>
<proteinExistence type="predicted"/>
<accession>A0A0E9VRE3</accession>